<evidence type="ECO:0000313" key="2">
    <source>
        <dbReference type="EMBL" id="MCS5732757.1"/>
    </source>
</evidence>
<accession>A0ABT2GXU8</accession>
<feature type="compositionally biased region" description="Basic and acidic residues" evidence="1">
    <location>
        <begin position="75"/>
        <end position="87"/>
    </location>
</feature>
<feature type="region of interest" description="Disordered" evidence="1">
    <location>
        <begin position="1"/>
        <end position="87"/>
    </location>
</feature>
<sequence>MAPDDDAPDAAAHASGDGTTPRVRKTGRRRASTAPVPGSDPTPQATPDGRPVRAAEDTEQAWGDRPPGAAASGPNDDRLKRDKPPHW</sequence>
<name>A0ABT2GXU8_9MICO</name>
<comment type="caution">
    <text evidence="2">The sequence shown here is derived from an EMBL/GenBank/DDBJ whole genome shotgun (WGS) entry which is preliminary data.</text>
</comment>
<protein>
    <submittedName>
        <fullName evidence="2">Uncharacterized protein</fullName>
    </submittedName>
</protein>
<feature type="compositionally biased region" description="Basic residues" evidence="1">
    <location>
        <begin position="22"/>
        <end position="31"/>
    </location>
</feature>
<organism evidence="2 3">
    <name type="scientific">Herbiconiux daphne</name>
    <dbReference type="NCBI Taxonomy" id="2970914"/>
    <lineage>
        <taxon>Bacteria</taxon>
        <taxon>Bacillati</taxon>
        <taxon>Actinomycetota</taxon>
        <taxon>Actinomycetes</taxon>
        <taxon>Micrococcales</taxon>
        <taxon>Microbacteriaceae</taxon>
        <taxon>Herbiconiux</taxon>
    </lineage>
</organism>
<dbReference type="EMBL" id="JANLCJ010000001">
    <property type="protein sequence ID" value="MCS5732757.1"/>
    <property type="molecule type" value="Genomic_DNA"/>
</dbReference>
<reference evidence="2" key="1">
    <citation type="submission" date="2022-08" db="EMBL/GenBank/DDBJ databases">
        <authorList>
            <person name="Deng Y."/>
            <person name="Han X.-F."/>
            <person name="Zhang Y.-Q."/>
        </authorList>
    </citation>
    <scope>NUCLEOTIDE SEQUENCE</scope>
    <source>
        <strain evidence="2">CPCC 203386</strain>
    </source>
</reference>
<proteinExistence type="predicted"/>
<dbReference type="Proteomes" id="UP001165586">
    <property type="component" value="Unassembled WGS sequence"/>
</dbReference>
<evidence type="ECO:0000256" key="1">
    <source>
        <dbReference type="SAM" id="MobiDB-lite"/>
    </source>
</evidence>
<gene>
    <name evidence="2" type="ORF">N1032_03245</name>
</gene>
<evidence type="ECO:0000313" key="3">
    <source>
        <dbReference type="Proteomes" id="UP001165586"/>
    </source>
</evidence>
<dbReference type="RefSeq" id="WP_259537405.1">
    <property type="nucleotide sequence ID" value="NZ_JANLCJ010000001.1"/>
</dbReference>
<keyword evidence="3" id="KW-1185">Reference proteome</keyword>